<dbReference type="Gene3D" id="3.40.1590.10">
    <property type="entry name" value="NMB0488-like"/>
    <property type="match status" value="1"/>
</dbReference>
<comment type="caution">
    <text evidence="1">The sequence shown here is derived from an EMBL/GenBank/DDBJ whole genome shotgun (WGS) entry which is preliminary data.</text>
</comment>
<dbReference type="SUPFAM" id="SSF160207">
    <property type="entry name" value="NMB0488-like"/>
    <property type="match status" value="1"/>
</dbReference>
<sequence>MHVARKSDSDTYIISCLDRYKSNGYLGTKDNQTFEIPLTSSDNEIGKAIAKAFNYCL</sequence>
<organism evidence="1 2">
    <name type="scientific">Paenibacillus cremeus</name>
    <dbReference type="NCBI Taxonomy" id="2163881"/>
    <lineage>
        <taxon>Bacteria</taxon>
        <taxon>Bacillati</taxon>
        <taxon>Bacillota</taxon>
        <taxon>Bacilli</taxon>
        <taxon>Bacillales</taxon>
        <taxon>Paenibacillaceae</taxon>
        <taxon>Paenibacillus</taxon>
    </lineage>
</organism>
<proteinExistence type="predicted"/>
<dbReference type="Pfam" id="PF07262">
    <property type="entry name" value="CdiI"/>
    <property type="match status" value="1"/>
</dbReference>
<gene>
    <name evidence="1" type="ORF">FPZ49_29435</name>
</gene>
<reference evidence="1 2" key="1">
    <citation type="submission" date="2019-07" db="EMBL/GenBank/DDBJ databases">
        <authorList>
            <person name="Kim J."/>
        </authorList>
    </citation>
    <scope>NUCLEOTIDE SEQUENCE [LARGE SCALE GENOMIC DNA]</scope>
    <source>
        <strain evidence="1 2">JC52</strain>
    </source>
</reference>
<dbReference type="EMBL" id="VNJI01000055">
    <property type="protein sequence ID" value="TVY05614.1"/>
    <property type="molecule type" value="Genomic_DNA"/>
</dbReference>
<dbReference type="InterPro" id="IPR009888">
    <property type="entry name" value="CdiI_Proteobact"/>
</dbReference>
<dbReference type="Proteomes" id="UP000317036">
    <property type="component" value="Unassembled WGS sequence"/>
</dbReference>
<name>A0A559K0D8_9BACL</name>
<accession>A0A559K0D8</accession>
<dbReference type="InterPro" id="IPR037891">
    <property type="entry name" value="Cdil-like_sf"/>
</dbReference>
<keyword evidence="2" id="KW-1185">Reference proteome</keyword>
<dbReference type="AlphaFoldDB" id="A0A559K0D8"/>
<protein>
    <submittedName>
        <fullName evidence="1">DUF1436 family protein</fullName>
    </submittedName>
</protein>
<evidence type="ECO:0000313" key="1">
    <source>
        <dbReference type="EMBL" id="TVY05614.1"/>
    </source>
</evidence>
<dbReference type="RefSeq" id="WP_144853940.1">
    <property type="nucleotide sequence ID" value="NZ_VNJI01000055.1"/>
</dbReference>
<evidence type="ECO:0000313" key="2">
    <source>
        <dbReference type="Proteomes" id="UP000317036"/>
    </source>
</evidence>